<feature type="compositionally biased region" description="Low complexity" evidence="1">
    <location>
        <begin position="1"/>
        <end position="21"/>
    </location>
</feature>
<dbReference type="AlphaFoldDB" id="A0A9Q1GU11"/>
<accession>A0A9Q1GU11</accession>
<comment type="caution">
    <text evidence="2">The sequence shown here is derived from an EMBL/GenBank/DDBJ whole genome shotgun (WGS) entry which is preliminary data.</text>
</comment>
<sequence>MVHVSDSSSASSSRFALSPPSHDSERTPPVSSQTEQGQPSTPPPRQAQNWALDSIPGEWFFTSTNYDRYMYRVANMSHPSSLPYGNLLTRIFTHFKVPFESEDCVTQSVPIISANSLKSLRFYKTATRGWKHVSELTSAEATDLQVPLSDQPTLHALRDSLESLRKDYVELQTQVDVIHTDIGLPSKKVDALLQETTKLVKRSESWSREVMHSMAVDLDFVSVGLSLVN</sequence>
<evidence type="ECO:0000256" key="1">
    <source>
        <dbReference type="SAM" id="MobiDB-lite"/>
    </source>
</evidence>
<organism evidence="2 3">
    <name type="scientific">Carnegiea gigantea</name>
    <dbReference type="NCBI Taxonomy" id="171969"/>
    <lineage>
        <taxon>Eukaryota</taxon>
        <taxon>Viridiplantae</taxon>
        <taxon>Streptophyta</taxon>
        <taxon>Embryophyta</taxon>
        <taxon>Tracheophyta</taxon>
        <taxon>Spermatophyta</taxon>
        <taxon>Magnoliopsida</taxon>
        <taxon>eudicotyledons</taxon>
        <taxon>Gunneridae</taxon>
        <taxon>Pentapetalae</taxon>
        <taxon>Caryophyllales</taxon>
        <taxon>Cactineae</taxon>
        <taxon>Cactaceae</taxon>
        <taxon>Cactoideae</taxon>
        <taxon>Echinocereeae</taxon>
        <taxon>Carnegiea</taxon>
    </lineage>
</organism>
<gene>
    <name evidence="2" type="ORF">Cgig2_033064</name>
</gene>
<proteinExistence type="predicted"/>
<dbReference type="EMBL" id="JAKOGI010001452">
    <property type="protein sequence ID" value="KAJ8425549.1"/>
    <property type="molecule type" value="Genomic_DNA"/>
</dbReference>
<name>A0A9Q1GU11_9CARY</name>
<feature type="region of interest" description="Disordered" evidence="1">
    <location>
        <begin position="1"/>
        <end position="49"/>
    </location>
</feature>
<feature type="compositionally biased region" description="Polar residues" evidence="1">
    <location>
        <begin position="29"/>
        <end position="39"/>
    </location>
</feature>
<reference evidence="2" key="1">
    <citation type="submission" date="2022-04" db="EMBL/GenBank/DDBJ databases">
        <title>Carnegiea gigantea Genome sequencing and assembly v2.</title>
        <authorList>
            <person name="Copetti D."/>
            <person name="Sanderson M.J."/>
            <person name="Burquez A."/>
            <person name="Wojciechowski M.F."/>
        </authorList>
    </citation>
    <scope>NUCLEOTIDE SEQUENCE</scope>
    <source>
        <strain evidence="2">SGP5-SGP5p</strain>
        <tissue evidence="2">Aerial part</tissue>
    </source>
</reference>
<evidence type="ECO:0000313" key="2">
    <source>
        <dbReference type="EMBL" id="KAJ8425549.1"/>
    </source>
</evidence>
<keyword evidence="3" id="KW-1185">Reference proteome</keyword>
<evidence type="ECO:0000313" key="3">
    <source>
        <dbReference type="Proteomes" id="UP001153076"/>
    </source>
</evidence>
<dbReference type="Proteomes" id="UP001153076">
    <property type="component" value="Unassembled WGS sequence"/>
</dbReference>
<protein>
    <submittedName>
        <fullName evidence="2">Uncharacterized protein</fullName>
    </submittedName>
</protein>